<gene>
    <name evidence="1" type="ORF">WR25_09143</name>
</gene>
<dbReference type="Proteomes" id="UP000218231">
    <property type="component" value="Unassembled WGS sequence"/>
</dbReference>
<evidence type="ECO:0000313" key="1">
    <source>
        <dbReference type="EMBL" id="PAV85899.1"/>
    </source>
</evidence>
<protein>
    <submittedName>
        <fullName evidence="1">Uncharacterized protein</fullName>
    </submittedName>
</protein>
<organism evidence="1 2">
    <name type="scientific">Diploscapter pachys</name>
    <dbReference type="NCBI Taxonomy" id="2018661"/>
    <lineage>
        <taxon>Eukaryota</taxon>
        <taxon>Metazoa</taxon>
        <taxon>Ecdysozoa</taxon>
        <taxon>Nematoda</taxon>
        <taxon>Chromadorea</taxon>
        <taxon>Rhabditida</taxon>
        <taxon>Rhabditina</taxon>
        <taxon>Rhabditomorpha</taxon>
        <taxon>Rhabditoidea</taxon>
        <taxon>Rhabditidae</taxon>
        <taxon>Diploscapter</taxon>
    </lineage>
</organism>
<sequence>MANREFVDQYVGIDDAEQVDLALHRRIQAFESDIRTLQSDGRNYGTDREKVMRRFKGGLKKAAIPTLEKYLKLRHEFNGDN</sequence>
<proteinExistence type="predicted"/>
<dbReference type="EMBL" id="LIAE01006717">
    <property type="protein sequence ID" value="PAV85899.1"/>
    <property type="molecule type" value="Genomic_DNA"/>
</dbReference>
<dbReference type="AlphaFoldDB" id="A0A2A2LIB2"/>
<name>A0A2A2LIB2_9BILA</name>
<comment type="caution">
    <text evidence="1">The sequence shown here is derived from an EMBL/GenBank/DDBJ whole genome shotgun (WGS) entry which is preliminary data.</text>
</comment>
<keyword evidence="2" id="KW-1185">Reference proteome</keyword>
<accession>A0A2A2LIB2</accession>
<reference evidence="1 2" key="1">
    <citation type="journal article" date="2017" name="Curr. Biol.">
        <title>Genome architecture and evolution of a unichromosomal asexual nematode.</title>
        <authorList>
            <person name="Fradin H."/>
            <person name="Zegar C."/>
            <person name="Gutwein M."/>
            <person name="Lucas J."/>
            <person name="Kovtun M."/>
            <person name="Corcoran D."/>
            <person name="Baugh L.R."/>
            <person name="Kiontke K."/>
            <person name="Gunsalus K."/>
            <person name="Fitch D.H."/>
            <person name="Piano F."/>
        </authorList>
    </citation>
    <scope>NUCLEOTIDE SEQUENCE [LARGE SCALE GENOMIC DNA]</scope>
    <source>
        <strain evidence="1">PF1309</strain>
    </source>
</reference>
<evidence type="ECO:0000313" key="2">
    <source>
        <dbReference type="Proteomes" id="UP000218231"/>
    </source>
</evidence>